<dbReference type="GO" id="GO:0051539">
    <property type="term" value="F:4 iron, 4 sulfur cluster binding"/>
    <property type="evidence" value="ECO:0007669"/>
    <property type="project" value="UniProtKB-UniRule"/>
</dbReference>
<dbReference type="STRING" id="910964.GEAM_0850"/>
<reference evidence="14 15" key="1">
    <citation type="submission" date="2014-05" db="EMBL/GenBank/DDBJ databases">
        <title>ATOL: Assembling a taxonomically balanced genome-scale reconstruction of the evolutionary history of the Enterobacteriaceae.</title>
        <authorList>
            <person name="Plunkett G.III."/>
            <person name="Neeno-Eckwall E.C."/>
            <person name="Glasner J.D."/>
            <person name="Perna N.T."/>
        </authorList>
    </citation>
    <scope>NUCLEOTIDE SEQUENCE [LARGE SCALE GENOMIC DNA]</scope>
    <source>
        <strain evidence="14 15">ATCC 33852</strain>
    </source>
</reference>
<dbReference type="OrthoDB" id="9763993at2"/>
<evidence type="ECO:0000313" key="14">
    <source>
        <dbReference type="EMBL" id="KFC84588.1"/>
    </source>
</evidence>
<feature type="binding site" evidence="12">
    <location>
        <position position="29"/>
    </location>
    <ligand>
        <name>S-adenosyl-L-methionine</name>
        <dbReference type="ChEBI" id="CHEBI:59789"/>
    </ligand>
</feature>
<protein>
    <recommendedName>
        <fullName evidence="1 12">GTP 3',8-cyclase</fullName>
        <ecNumber evidence="1 12">4.1.99.22</ecNumber>
    </recommendedName>
    <alternativeName>
        <fullName evidence="12">Molybdenum cofactor biosynthesis protein A</fullName>
    </alternativeName>
</protein>
<dbReference type="InterPro" id="IPR007197">
    <property type="entry name" value="rSAM"/>
</dbReference>
<feature type="binding site" evidence="12">
    <location>
        <position position="273"/>
    </location>
    <ligand>
        <name>[4Fe-4S] cluster</name>
        <dbReference type="ChEBI" id="CHEBI:49883"/>
        <label>2</label>
        <note>4Fe-4S-substrate</note>
    </ligand>
</feature>
<dbReference type="GeneID" id="78379193"/>
<evidence type="ECO:0000313" key="15">
    <source>
        <dbReference type="Proteomes" id="UP000028640"/>
    </source>
</evidence>
<dbReference type="SFLD" id="SFLDG01386">
    <property type="entry name" value="main_SPASM_domain-containing"/>
    <property type="match status" value="1"/>
</dbReference>
<keyword evidence="3 12" id="KW-0949">S-adenosyl-L-methionine</keyword>
<keyword evidence="5 12" id="KW-0547">Nucleotide-binding</keyword>
<feature type="binding site" evidence="12">
    <location>
        <position position="122"/>
    </location>
    <ligand>
        <name>S-adenosyl-L-methionine</name>
        <dbReference type="ChEBI" id="CHEBI:59789"/>
    </ligand>
</feature>
<evidence type="ECO:0000256" key="6">
    <source>
        <dbReference type="ARBA" id="ARBA00023004"/>
    </source>
</evidence>
<comment type="similarity">
    <text evidence="12">Belongs to the radical SAM superfamily. MoaA family.</text>
</comment>
<feature type="binding site" evidence="12">
    <location>
        <position position="27"/>
    </location>
    <ligand>
        <name>[4Fe-4S] cluster</name>
        <dbReference type="ChEBI" id="CHEBI:49883"/>
        <label>1</label>
        <note>4Fe-4S-S-AdoMet</note>
    </ligand>
</feature>
<dbReference type="SFLD" id="SFLDG01383">
    <property type="entry name" value="cyclic_pyranopterin_phosphate"/>
    <property type="match status" value="1"/>
</dbReference>
<keyword evidence="4 12" id="KW-0479">Metal-binding</keyword>
<keyword evidence="10 12" id="KW-0456">Lyase</keyword>
<dbReference type="SFLD" id="SFLDG01067">
    <property type="entry name" value="SPASM/twitch_domain_containing"/>
    <property type="match status" value="1"/>
</dbReference>
<dbReference type="EC" id="4.1.99.22" evidence="1 12"/>
<dbReference type="CDD" id="cd21117">
    <property type="entry name" value="Twitch_MoaA"/>
    <property type="match status" value="1"/>
</dbReference>
<evidence type="ECO:0000256" key="9">
    <source>
        <dbReference type="ARBA" id="ARBA00023150"/>
    </source>
</evidence>
<evidence type="ECO:0000256" key="5">
    <source>
        <dbReference type="ARBA" id="ARBA00022741"/>
    </source>
</evidence>
<dbReference type="InterPro" id="IPR050105">
    <property type="entry name" value="MoCo_biosynth_MoaA/MoaC"/>
</dbReference>
<dbReference type="PANTHER" id="PTHR22960:SF28">
    <property type="entry name" value="GTP 3',8-CYCLASE"/>
    <property type="match status" value="1"/>
</dbReference>
<keyword evidence="2 12" id="KW-0004">4Fe-4S</keyword>
<dbReference type="InterPro" id="IPR000385">
    <property type="entry name" value="MoaA_NifB_PqqE_Fe-S-bd_CS"/>
</dbReference>
<dbReference type="PROSITE" id="PS01305">
    <property type="entry name" value="MOAA_NIFB_PQQE"/>
    <property type="match status" value="1"/>
</dbReference>
<feature type="binding site" evidence="12">
    <location>
        <position position="16"/>
    </location>
    <ligand>
        <name>GTP</name>
        <dbReference type="ChEBI" id="CHEBI:37565"/>
    </ligand>
</feature>
<evidence type="ECO:0000256" key="7">
    <source>
        <dbReference type="ARBA" id="ARBA00023014"/>
    </source>
</evidence>
<accession>A0A085GLJ3</accession>
<evidence type="ECO:0000256" key="8">
    <source>
        <dbReference type="ARBA" id="ARBA00023134"/>
    </source>
</evidence>
<comment type="catalytic activity">
    <reaction evidence="11 12">
        <text>GTP + AH2 + S-adenosyl-L-methionine = (8S)-3',8-cyclo-7,8-dihydroguanosine 5'-triphosphate + 5'-deoxyadenosine + L-methionine + A + H(+)</text>
        <dbReference type="Rhea" id="RHEA:49576"/>
        <dbReference type="ChEBI" id="CHEBI:13193"/>
        <dbReference type="ChEBI" id="CHEBI:15378"/>
        <dbReference type="ChEBI" id="CHEBI:17319"/>
        <dbReference type="ChEBI" id="CHEBI:17499"/>
        <dbReference type="ChEBI" id="CHEBI:37565"/>
        <dbReference type="ChEBI" id="CHEBI:57844"/>
        <dbReference type="ChEBI" id="CHEBI:59789"/>
        <dbReference type="ChEBI" id="CHEBI:131766"/>
        <dbReference type="EC" id="4.1.99.22"/>
    </reaction>
</comment>
<dbReference type="RefSeq" id="WP_034788612.1">
    <property type="nucleotide sequence ID" value="NZ_JMPJ01000026.1"/>
</dbReference>
<dbReference type="GO" id="GO:0046872">
    <property type="term" value="F:metal ion binding"/>
    <property type="evidence" value="ECO:0007669"/>
    <property type="project" value="UniProtKB-KW"/>
</dbReference>
<dbReference type="InterPro" id="IPR040064">
    <property type="entry name" value="MoaA-like"/>
</dbReference>
<evidence type="ECO:0000256" key="1">
    <source>
        <dbReference type="ARBA" id="ARBA00012167"/>
    </source>
</evidence>
<dbReference type="eggNOG" id="COG2896">
    <property type="taxonomic scope" value="Bacteria"/>
</dbReference>
<keyword evidence="8 12" id="KW-0342">GTP-binding</keyword>
<feature type="binding site" evidence="12">
    <location>
        <position position="67"/>
    </location>
    <ligand>
        <name>GTP</name>
        <dbReference type="ChEBI" id="CHEBI:37565"/>
    </ligand>
</feature>
<dbReference type="Gene3D" id="3.20.20.70">
    <property type="entry name" value="Aldolase class I"/>
    <property type="match status" value="1"/>
</dbReference>
<dbReference type="SFLD" id="SFLDS00029">
    <property type="entry name" value="Radical_SAM"/>
    <property type="match status" value="1"/>
</dbReference>
<comment type="caution">
    <text evidence="14">The sequence shown here is derived from an EMBL/GenBank/DDBJ whole genome shotgun (WGS) entry which is preliminary data.</text>
</comment>
<keyword evidence="15" id="KW-1185">Reference proteome</keyword>
<evidence type="ECO:0000256" key="12">
    <source>
        <dbReference type="HAMAP-Rule" id="MF_01225"/>
    </source>
</evidence>
<comment type="function">
    <text evidence="12">Catalyzes the cyclization of GTP to (8S)-3',8-cyclo-7,8-dihydroguanosine 5'-triphosphate.</text>
</comment>
<keyword evidence="6 12" id="KW-0408">Iron</keyword>
<dbReference type="HAMAP" id="MF_01225_B">
    <property type="entry name" value="MoaA_B"/>
    <property type="match status" value="1"/>
</dbReference>
<feature type="domain" description="Radical SAM core" evidence="13">
    <location>
        <begin position="7"/>
        <end position="234"/>
    </location>
</feature>
<evidence type="ECO:0000256" key="3">
    <source>
        <dbReference type="ARBA" id="ARBA00022691"/>
    </source>
</evidence>
<dbReference type="PANTHER" id="PTHR22960">
    <property type="entry name" value="MOLYBDOPTERIN COFACTOR SYNTHESIS PROTEIN A"/>
    <property type="match status" value="1"/>
</dbReference>
<feature type="binding site" evidence="12">
    <location>
        <position position="98"/>
    </location>
    <ligand>
        <name>GTP</name>
        <dbReference type="ChEBI" id="CHEBI:37565"/>
    </ligand>
</feature>
<name>A0A085GLJ3_EWIA3</name>
<dbReference type="SMART" id="SM00729">
    <property type="entry name" value="Elp3"/>
    <property type="match status" value="1"/>
</dbReference>
<dbReference type="Pfam" id="PF06463">
    <property type="entry name" value="Mob_synth_C"/>
    <property type="match status" value="1"/>
</dbReference>
<evidence type="ECO:0000256" key="4">
    <source>
        <dbReference type="ARBA" id="ARBA00022723"/>
    </source>
</evidence>
<feature type="binding site" evidence="12">
    <location>
        <position position="259"/>
    </location>
    <ligand>
        <name>[4Fe-4S] cluster</name>
        <dbReference type="ChEBI" id="CHEBI:49883"/>
        <label>2</label>
        <note>4Fe-4S-substrate</note>
    </ligand>
</feature>
<evidence type="ECO:0000256" key="2">
    <source>
        <dbReference type="ARBA" id="ARBA00022485"/>
    </source>
</evidence>
<comment type="subunit">
    <text evidence="12">Monomer and homodimer.</text>
</comment>
<gene>
    <name evidence="12 14" type="primary">moaA</name>
    <name evidence="14" type="ORF">GEAM_0850</name>
</gene>
<dbReference type="AlphaFoldDB" id="A0A085GLJ3"/>
<dbReference type="InterPro" id="IPR013483">
    <property type="entry name" value="MoaA"/>
</dbReference>
<sequence length="328" mass="37078">MLQLTDAFARKFYYLRLSITDVCNFRCTYCLPDGYKPQGHSNKSFLSLDEIRRVSRAFAHLGTEKVRLTGGEPSLRRDFCDIIAAVRENPTIKTLAVTTNGYRMARDAKHWRDAGLTAINVSVDSLDARQFHAITGQDKFNDVMRGIDAAFEAGFSKVKVNAVLMRDVNHASLNTFLNWIKNRPIQLRFIELMETGDGSELFRKHHVSGEVLREQLVQQGWQLQVRARSDGPAQVFSHPDYVGEIGLIMPYEKDFCASCNRLRVSAIGNLHLCLFGEQGIGLRDLLADDMQQDELMDRIQGGLRQKKQTHFLHQGNTGITQNLSFIGG</sequence>
<dbReference type="PROSITE" id="PS51918">
    <property type="entry name" value="RADICAL_SAM"/>
    <property type="match status" value="1"/>
</dbReference>
<dbReference type="InterPro" id="IPR006638">
    <property type="entry name" value="Elp3/MiaA/NifB-like_rSAM"/>
</dbReference>
<evidence type="ECO:0000259" key="13">
    <source>
        <dbReference type="PROSITE" id="PS51918"/>
    </source>
</evidence>
<feature type="binding site" evidence="12">
    <location>
        <position position="193"/>
    </location>
    <ligand>
        <name>S-adenosyl-L-methionine</name>
        <dbReference type="ChEBI" id="CHEBI:59789"/>
    </ligand>
</feature>
<evidence type="ECO:0000256" key="10">
    <source>
        <dbReference type="ARBA" id="ARBA00023239"/>
    </source>
</evidence>
<feature type="binding site" evidence="12">
    <location>
        <position position="23"/>
    </location>
    <ligand>
        <name>[4Fe-4S] cluster</name>
        <dbReference type="ChEBI" id="CHEBI:49883"/>
        <label>1</label>
        <note>4Fe-4S-S-AdoMet</note>
    </ligand>
</feature>
<dbReference type="GO" id="GO:0061798">
    <property type="term" value="F:GTP 3',8'-cyclase activity"/>
    <property type="evidence" value="ECO:0007669"/>
    <property type="project" value="UniProtKB-UniRule"/>
</dbReference>
<dbReference type="EMBL" id="JMPJ01000026">
    <property type="protein sequence ID" value="KFC84588.1"/>
    <property type="molecule type" value="Genomic_DNA"/>
</dbReference>
<feature type="binding site" evidence="12">
    <location>
        <position position="71"/>
    </location>
    <ligand>
        <name>S-adenosyl-L-methionine</name>
        <dbReference type="ChEBI" id="CHEBI:59789"/>
    </ligand>
</feature>
<dbReference type="GO" id="GO:1904047">
    <property type="term" value="F:S-adenosyl-L-methionine binding"/>
    <property type="evidence" value="ECO:0007669"/>
    <property type="project" value="UniProtKB-UniRule"/>
</dbReference>
<comment type="cofactor">
    <cofactor evidence="12">
        <name>[4Fe-4S] cluster</name>
        <dbReference type="ChEBI" id="CHEBI:49883"/>
    </cofactor>
    <text evidence="12">Binds 2 [4Fe-4S] clusters. Binds 1 [4Fe-4S] cluster coordinated with 3 cysteines and an exchangeable S-adenosyl-L-methionine and 1 [4Fe-4S] cluster coordinated with 3 cysteines and the GTP-derived substrate.</text>
</comment>
<dbReference type="InterPro" id="IPR010505">
    <property type="entry name" value="MoaA_twitch"/>
</dbReference>
<dbReference type="GO" id="GO:0005525">
    <property type="term" value="F:GTP binding"/>
    <property type="evidence" value="ECO:0007669"/>
    <property type="project" value="UniProtKB-UniRule"/>
</dbReference>
<evidence type="ECO:0000256" key="11">
    <source>
        <dbReference type="ARBA" id="ARBA00048697"/>
    </source>
</evidence>
<proteinExistence type="inferred from homology"/>
<dbReference type="GO" id="GO:0061799">
    <property type="term" value="F:cyclic pyranopterin monophosphate synthase activity"/>
    <property type="evidence" value="ECO:0007669"/>
    <property type="project" value="TreeGrafter"/>
</dbReference>
<keyword evidence="7 12" id="KW-0411">Iron-sulfur</keyword>
<feature type="binding site" evidence="12">
    <location>
        <begin position="261"/>
        <end position="263"/>
    </location>
    <ligand>
        <name>GTP</name>
        <dbReference type="ChEBI" id="CHEBI:37565"/>
    </ligand>
</feature>
<feature type="binding site" evidence="12">
    <location>
        <position position="159"/>
    </location>
    <ligand>
        <name>GTP</name>
        <dbReference type="ChEBI" id="CHEBI:37565"/>
    </ligand>
</feature>
<dbReference type="FunFam" id="3.20.20.70:FF:000057">
    <property type="entry name" value="GTP 3',8-cyclase"/>
    <property type="match status" value="1"/>
</dbReference>
<dbReference type="UniPathway" id="UPA00344"/>
<dbReference type="InterPro" id="IPR013785">
    <property type="entry name" value="Aldolase_TIM"/>
</dbReference>
<dbReference type="Proteomes" id="UP000028640">
    <property type="component" value="Unassembled WGS sequence"/>
</dbReference>
<feature type="binding site" evidence="12">
    <location>
        <position position="30"/>
    </location>
    <ligand>
        <name>[4Fe-4S] cluster</name>
        <dbReference type="ChEBI" id="CHEBI:49883"/>
        <label>1</label>
        <note>4Fe-4S-S-AdoMet</note>
    </ligand>
</feature>
<dbReference type="Pfam" id="PF04055">
    <property type="entry name" value="Radical_SAM"/>
    <property type="match status" value="1"/>
</dbReference>
<keyword evidence="9 12" id="KW-0501">Molybdenum cofactor biosynthesis</keyword>
<feature type="binding site" evidence="12">
    <location>
        <position position="256"/>
    </location>
    <ligand>
        <name>[4Fe-4S] cluster</name>
        <dbReference type="ChEBI" id="CHEBI:49883"/>
        <label>2</label>
        <note>4Fe-4S-substrate</note>
    </ligand>
</feature>
<dbReference type="SUPFAM" id="SSF102114">
    <property type="entry name" value="Radical SAM enzymes"/>
    <property type="match status" value="1"/>
</dbReference>
<dbReference type="GO" id="GO:0006777">
    <property type="term" value="P:Mo-molybdopterin cofactor biosynthetic process"/>
    <property type="evidence" value="ECO:0007669"/>
    <property type="project" value="UniProtKB-UniRule"/>
</dbReference>
<dbReference type="InterPro" id="IPR058240">
    <property type="entry name" value="rSAM_sf"/>
</dbReference>
<organism evidence="14 15">
    <name type="scientific">Ewingella americana (strain ATCC 33852 / DSM 4580 / CCUG 14506 / JCM 5911 / LMG 7869 / NCTC 12157 / CDC 1468-78)</name>
    <dbReference type="NCBI Taxonomy" id="910964"/>
    <lineage>
        <taxon>Bacteria</taxon>
        <taxon>Pseudomonadati</taxon>
        <taxon>Pseudomonadota</taxon>
        <taxon>Gammaproteobacteria</taxon>
        <taxon>Enterobacterales</taxon>
        <taxon>Yersiniaceae</taxon>
        <taxon>Ewingella</taxon>
    </lineage>
</organism>
<dbReference type="NCBIfam" id="TIGR02666">
    <property type="entry name" value="moaA"/>
    <property type="match status" value="1"/>
</dbReference>
<dbReference type="CDD" id="cd01335">
    <property type="entry name" value="Radical_SAM"/>
    <property type="match status" value="1"/>
</dbReference>
<comment type="pathway">
    <text evidence="12">Cofactor biosynthesis; molybdopterin biosynthesis.</text>
</comment>